<evidence type="ECO:0000256" key="2">
    <source>
        <dbReference type="ARBA" id="ARBA00023125"/>
    </source>
</evidence>
<dbReference type="InterPro" id="IPR036390">
    <property type="entry name" value="WH_DNA-bd_sf"/>
</dbReference>
<keyword evidence="1" id="KW-0805">Transcription regulation</keyword>
<dbReference type="PROSITE" id="PS51078">
    <property type="entry name" value="ICLR_ED"/>
    <property type="match status" value="1"/>
</dbReference>
<dbReference type="Gene3D" id="1.10.10.10">
    <property type="entry name" value="Winged helix-like DNA-binding domain superfamily/Winged helix DNA-binding domain"/>
    <property type="match status" value="1"/>
</dbReference>
<evidence type="ECO:0000256" key="3">
    <source>
        <dbReference type="ARBA" id="ARBA00023163"/>
    </source>
</evidence>
<dbReference type="Gene3D" id="3.30.450.40">
    <property type="match status" value="1"/>
</dbReference>
<dbReference type="Pfam" id="PF09339">
    <property type="entry name" value="HTH_IclR"/>
    <property type="match status" value="1"/>
</dbReference>
<dbReference type="SUPFAM" id="SSF55781">
    <property type="entry name" value="GAF domain-like"/>
    <property type="match status" value="1"/>
</dbReference>
<evidence type="ECO:0000259" key="4">
    <source>
        <dbReference type="PROSITE" id="PS51077"/>
    </source>
</evidence>
<reference evidence="6 7" key="1">
    <citation type="submission" date="2020-03" db="EMBL/GenBank/DDBJ databases">
        <title>Genomic Encyclopedia of Type Strains, Phase III (KMG-III): the genomes of soil and plant-associated and newly described type strains.</title>
        <authorList>
            <person name="Whitman W."/>
        </authorList>
    </citation>
    <scope>NUCLEOTIDE SEQUENCE [LARGE SCALE GENOMIC DNA]</scope>
    <source>
        <strain evidence="6 7">CECT 8804</strain>
    </source>
</reference>
<sequence length="256" mass="26527">MNEKIPSERRAGVQSVETGMRVLRALTELGGAATLSAVARACAMPPPQAHRYLQSLIAANMAQQDAASGRYSLGAAALQLGLAALTSTDAFTLVDGMIRDLAEEMGPTIQISALGPAGPTVVRLYMGHPPVITSLQVGSVLPLLRSATGQVFLSFSPDADVAAMVADEIERAIMTADAVAAIRQSVRVAGFAQDKGTLIPGLHATAFPIFDLQGRVRLVATAIAAEAVPYRDGAAALAELGRRCAAISARLGWPAT</sequence>
<evidence type="ECO:0000259" key="5">
    <source>
        <dbReference type="PROSITE" id="PS51078"/>
    </source>
</evidence>
<dbReference type="InterPro" id="IPR005471">
    <property type="entry name" value="Tscrpt_reg_IclR_N"/>
</dbReference>
<dbReference type="InterPro" id="IPR050707">
    <property type="entry name" value="HTH_MetabolicPath_Reg"/>
</dbReference>
<dbReference type="Pfam" id="PF01614">
    <property type="entry name" value="IclR_C"/>
    <property type="match status" value="1"/>
</dbReference>
<dbReference type="InterPro" id="IPR029016">
    <property type="entry name" value="GAF-like_dom_sf"/>
</dbReference>
<organism evidence="6 7">
    <name type="scientific">Sphingomonas vulcanisoli</name>
    <dbReference type="NCBI Taxonomy" id="1658060"/>
    <lineage>
        <taxon>Bacteria</taxon>
        <taxon>Pseudomonadati</taxon>
        <taxon>Pseudomonadota</taxon>
        <taxon>Alphaproteobacteria</taxon>
        <taxon>Sphingomonadales</taxon>
        <taxon>Sphingomonadaceae</taxon>
        <taxon>Sphingomonas</taxon>
    </lineage>
</organism>
<dbReference type="RefSeq" id="WP_167073013.1">
    <property type="nucleotide sequence ID" value="NZ_JAAOZC010000004.1"/>
</dbReference>
<accession>A0ABX0TRJ4</accession>
<protein>
    <submittedName>
        <fullName evidence="6">DNA-binding IclR family transcriptional regulator</fullName>
    </submittedName>
</protein>
<feature type="domain" description="IclR-ED" evidence="5">
    <location>
        <begin position="76"/>
        <end position="253"/>
    </location>
</feature>
<dbReference type="SUPFAM" id="SSF46785">
    <property type="entry name" value="Winged helix' DNA-binding domain"/>
    <property type="match status" value="1"/>
</dbReference>
<comment type="caution">
    <text evidence="6">The sequence shown here is derived from an EMBL/GenBank/DDBJ whole genome shotgun (WGS) entry which is preliminary data.</text>
</comment>
<keyword evidence="7" id="KW-1185">Reference proteome</keyword>
<evidence type="ECO:0000313" key="6">
    <source>
        <dbReference type="EMBL" id="NIJ08153.1"/>
    </source>
</evidence>
<evidence type="ECO:0000313" key="7">
    <source>
        <dbReference type="Proteomes" id="UP000727456"/>
    </source>
</evidence>
<dbReference type="Proteomes" id="UP000727456">
    <property type="component" value="Unassembled WGS sequence"/>
</dbReference>
<dbReference type="PANTHER" id="PTHR30136">
    <property type="entry name" value="HELIX-TURN-HELIX TRANSCRIPTIONAL REGULATOR, ICLR FAMILY"/>
    <property type="match status" value="1"/>
</dbReference>
<feature type="domain" description="HTH iclR-type" evidence="4">
    <location>
        <begin position="13"/>
        <end position="75"/>
    </location>
</feature>
<name>A0ABX0TRJ4_9SPHN</name>
<dbReference type="PANTHER" id="PTHR30136:SF8">
    <property type="entry name" value="TRANSCRIPTIONAL REGULATORY PROTEIN"/>
    <property type="match status" value="1"/>
</dbReference>
<dbReference type="PROSITE" id="PS51077">
    <property type="entry name" value="HTH_ICLR"/>
    <property type="match status" value="1"/>
</dbReference>
<dbReference type="InterPro" id="IPR036388">
    <property type="entry name" value="WH-like_DNA-bd_sf"/>
</dbReference>
<evidence type="ECO:0000256" key="1">
    <source>
        <dbReference type="ARBA" id="ARBA00023015"/>
    </source>
</evidence>
<gene>
    <name evidence="6" type="ORF">FHS31_001770</name>
</gene>
<keyword evidence="2 6" id="KW-0238">DNA-binding</keyword>
<dbReference type="EMBL" id="JAAOZC010000004">
    <property type="protein sequence ID" value="NIJ08153.1"/>
    <property type="molecule type" value="Genomic_DNA"/>
</dbReference>
<dbReference type="GO" id="GO:0003677">
    <property type="term" value="F:DNA binding"/>
    <property type="evidence" value="ECO:0007669"/>
    <property type="project" value="UniProtKB-KW"/>
</dbReference>
<keyword evidence="3" id="KW-0804">Transcription</keyword>
<dbReference type="SMART" id="SM00346">
    <property type="entry name" value="HTH_ICLR"/>
    <property type="match status" value="1"/>
</dbReference>
<proteinExistence type="predicted"/>
<dbReference type="InterPro" id="IPR014757">
    <property type="entry name" value="Tscrpt_reg_IclR_C"/>
</dbReference>